<evidence type="ECO:0000259" key="3">
    <source>
        <dbReference type="Pfam" id="PF13007"/>
    </source>
</evidence>
<accession>A0ABZ2MAM2</accession>
<dbReference type="InterPro" id="IPR052344">
    <property type="entry name" value="Transposase-related"/>
</dbReference>
<dbReference type="InterPro" id="IPR039552">
    <property type="entry name" value="IS66_C"/>
</dbReference>
<evidence type="ECO:0000259" key="4">
    <source>
        <dbReference type="Pfam" id="PF13817"/>
    </source>
</evidence>
<proteinExistence type="predicted"/>
<dbReference type="Proteomes" id="UP001370348">
    <property type="component" value="Chromosome"/>
</dbReference>
<dbReference type="RefSeq" id="WP_394821462.1">
    <property type="nucleotide sequence ID" value="NZ_CP089984.1"/>
</dbReference>
<evidence type="ECO:0000256" key="1">
    <source>
        <dbReference type="SAM" id="MobiDB-lite"/>
    </source>
</evidence>
<dbReference type="EMBL" id="CP089984">
    <property type="protein sequence ID" value="WXB18306.1"/>
    <property type="molecule type" value="Genomic_DNA"/>
</dbReference>
<feature type="domain" description="Transposase IS66 central" evidence="2">
    <location>
        <begin position="157"/>
        <end position="434"/>
    </location>
</feature>
<dbReference type="Pfam" id="PF13007">
    <property type="entry name" value="LZ_Tnp_IS66"/>
    <property type="match status" value="1"/>
</dbReference>
<evidence type="ECO:0000313" key="6">
    <source>
        <dbReference type="EMBL" id="WXB18306.1"/>
    </source>
</evidence>
<organism evidence="7 8">
    <name type="scientific">Pendulispora albinea</name>
    <dbReference type="NCBI Taxonomy" id="2741071"/>
    <lineage>
        <taxon>Bacteria</taxon>
        <taxon>Pseudomonadati</taxon>
        <taxon>Myxococcota</taxon>
        <taxon>Myxococcia</taxon>
        <taxon>Myxococcales</taxon>
        <taxon>Sorangiineae</taxon>
        <taxon>Pendulisporaceae</taxon>
        <taxon>Pendulispora</taxon>
    </lineage>
</organism>
<name>A0ABZ2MAM2_9BACT</name>
<feature type="region of interest" description="Disordered" evidence="1">
    <location>
        <begin position="41"/>
        <end position="88"/>
    </location>
</feature>
<dbReference type="Pfam" id="PF03050">
    <property type="entry name" value="DDE_Tnp_IS66"/>
    <property type="match status" value="1"/>
</dbReference>
<protein>
    <submittedName>
        <fullName evidence="7">IS66 family transposase</fullName>
    </submittedName>
</protein>
<dbReference type="InterPro" id="IPR024463">
    <property type="entry name" value="Transposase_TnpC_homeodom"/>
</dbReference>
<dbReference type="Pfam" id="PF13817">
    <property type="entry name" value="DDE_Tnp_IS66_C"/>
    <property type="match status" value="1"/>
</dbReference>
<dbReference type="NCBIfam" id="NF033517">
    <property type="entry name" value="transpos_IS66"/>
    <property type="match status" value="1"/>
</dbReference>
<evidence type="ECO:0000313" key="7">
    <source>
        <dbReference type="EMBL" id="WXB19558.1"/>
    </source>
</evidence>
<gene>
    <name evidence="6" type="ORF">LZC94_13725</name>
    <name evidence="7" type="ORF">LZC94_20320</name>
    <name evidence="5" type="ORF">LZC94_28790</name>
</gene>
<dbReference type="PANTHER" id="PTHR33678">
    <property type="entry name" value="BLL1576 PROTEIN"/>
    <property type="match status" value="1"/>
</dbReference>
<sequence>MRIDALEAQVAWLSKQLFGVKRERLPASTLQVLLDATILGSEPSPAPAEPEKPNAAQPLAGPDRVPPSPPSGVRKRRTPHGRGQLPEHLPVETVDISPGETPEGARYIGEEVSYRLAFRKSGYTRLRVVRKKFAQDNDDASVAVHIEPVPDEMIPRALPDPAMLAHTIHSKWGDQIPYTRLSKIIARHGVRVPVSTLSAWEKLAEPVARLVVDAAWEHALAQCQVIGIDATGVRVMASPHDRRAHIWVLLADRAQVFFRYSALHTSDMPKSWLEEFGGIVVADASSVYDELFRAPGAPKEAGCMAHCRRKYFFALPTDTRARGFVELADELFTIERDIAHLSPDARLLIRKERSAPLVEIFARARDCLLDDPSVDPRGPFSRALRYSHNHWEALTRFLVNGSIPLSNNDVEREIRHVAIGRKNWMHLGSDDAAEVACTWLSLIASARHAGLDSEEYLRDLFRVLPSWPKRRVVELAPMNWLATRARLLPHELEAPLGKITIPPQLGESP</sequence>
<evidence type="ECO:0000313" key="8">
    <source>
        <dbReference type="Proteomes" id="UP001370348"/>
    </source>
</evidence>
<dbReference type="PANTHER" id="PTHR33678:SF1">
    <property type="entry name" value="BLL1576 PROTEIN"/>
    <property type="match status" value="1"/>
</dbReference>
<feature type="domain" description="Transposase TnpC homeodomain" evidence="3">
    <location>
        <begin position="6"/>
        <end position="94"/>
    </location>
</feature>
<evidence type="ECO:0000313" key="5">
    <source>
        <dbReference type="EMBL" id="WXB11844.1"/>
    </source>
</evidence>
<evidence type="ECO:0000259" key="2">
    <source>
        <dbReference type="Pfam" id="PF03050"/>
    </source>
</evidence>
<keyword evidence="8" id="KW-1185">Reference proteome</keyword>
<dbReference type="EMBL" id="CP089984">
    <property type="protein sequence ID" value="WXB19558.1"/>
    <property type="molecule type" value="Genomic_DNA"/>
</dbReference>
<reference evidence="7 8" key="1">
    <citation type="submission" date="2021-12" db="EMBL/GenBank/DDBJ databases">
        <title>Discovery of the Pendulisporaceae a myxobacterial family with distinct sporulation behavior and unique specialized metabolism.</title>
        <authorList>
            <person name="Garcia R."/>
            <person name="Popoff A."/>
            <person name="Bader C.D."/>
            <person name="Loehr J."/>
            <person name="Walesch S."/>
            <person name="Walt C."/>
            <person name="Boldt J."/>
            <person name="Bunk B."/>
            <person name="Haeckl F.J.F.P.J."/>
            <person name="Gunesch A.P."/>
            <person name="Birkelbach J."/>
            <person name="Nuebel U."/>
            <person name="Pietschmann T."/>
            <person name="Bach T."/>
            <person name="Mueller R."/>
        </authorList>
    </citation>
    <scope>NUCLEOTIDE SEQUENCE [LARGE SCALE GENOMIC DNA]</scope>
    <source>
        <strain evidence="7 8">MSr11954</strain>
    </source>
</reference>
<dbReference type="InterPro" id="IPR004291">
    <property type="entry name" value="Transposase_IS66_central"/>
</dbReference>
<feature type="domain" description="Transposase IS66 C-terminal" evidence="4">
    <location>
        <begin position="441"/>
        <end position="477"/>
    </location>
</feature>
<dbReference type="EMBL" id="CP089984">
    <property type="protein sequence ID" value="WXB11844.1"/>
    <property type="molecule type" value="Genomic_DNA"/>
</dbReference>